<dbReference type="CDD" id="cd03859">
    <property type="entry name" value="M14_CPT"/>
    <property type="match status" value="1"/>
</dbReference>
<evidence type="ECO:0000256" key="3">
    <source>
        <dbReference type="ARBA" id="ARBA00022645"/>
    </source>
</evidence>
<evidence type="ECO:0000256" key="8">
    <source>
        <dbReference type="ARBA" id="ARBA00022833"/>
    </source>
</evidence>
<dbReference type="InterPro" id="IPR033810">
    <property type="entry name" value="Carboxypeptidase_T"/>
</dbReference>
<evidence type="ECO:0000256" key="12">
    <source>
        <dbReference type="ARBA" id="ARBA00066554"/>
    </source>
</evidence>
<sequence>MRRKRLLAAAIAAVALVSTAVAAGSTATAAPSAAQQSTVVDLYEVLGTGTPQLRTKVASSGVDVVTARETTTIMATAGQVGALRAQGFEVRFLGGYAQDRNAPAEPRAAAADFPPGDEGYHTYAEVTSEVQQTARDHASIARLSSIGNSHEGRALHAVKISDNAATDENEPEVLFTCNQHAREHLTTEMCLRIIKRFTDGYGSDTNITNMVNSKEIWVIPSVNPDGSEYDIASGRYRMWRKNRQGPGTDLNRNWEYKWGCCGGSSGNTGSETYRGPSPFSAPETRAVSNFVNSRRVGGAQQIKTHIDFHTYSELVLWPYGYTYNDTAPGMTAAEAQRFQQVGRQMAATNNYTPQQSSDLYITDGSVNDWMWFNHKILSYTFEMYPRGSNPGFYPPDEAIPAQTARNDRAVDILIGAAG</sequence>
<proteinExistence type="inferred from homology"/>
<keyword evidence="18" id="KW-1185">Reference proteome</keyword>
<gene>
    <name evidence="17" type="ORF">EWH70_21920</name>
</gene>
<dbReference type="PANTHER" id="PTHR11705">
    <property type="entry name" value="PROTEASE FAMILY M14 CARBOXYPEPTIDASE A,B"/>
    <property type="match status" value="1"/>
</dbReference>
<dbReference type="InterPro" id="IPR057247">
    <property type="entry name" value="CARBOXYPEPT_ZN_2"/>
</dbReference>
<dbReference type="SUPFAM" id="SSF53187">
    <property type="entry name" value="Zn-dependent exopeptidases"/>
    <property type="match status" value="1"/>
</dbReference>
<comment type="function">
    <text evidence="11">Carboxypeptidase that possesses the specificities of both mammalian Cpase A and B. Thus shows broad substrate specificity, being able to cleave Cbz-Gly-Leu, Cbz-Gly-Val, Cbz-Gly-Phe, Cbz-Gly-Lys and Bz-Gly-Arg in vitro.</text>
</comment>
<comment type="caution">
    <text evidence="17">The sequence shown here is derived from an EMBL/GenBank/DDBJ whole genome shotgun (WGS) entry which is preliminary data.</text>
</comment>
<evidence type="ECO:0000256" key="9">
    <source>
        <dbReference type="ARBA" id="ARBA00023049"/>
    </source>
</evidence>
<keyword evidence="3 17" id="KW-0121">Carboxypeptidase</keyword>
<evidence type="ECO:0000256" key="7">
    <source>
        <dbReference type="ARBA" id="ARBA00022801"/>
    </source>
</evidence>
<feature type="chain" id="PRO_5038437653" description="Zinc carboxypeptidase" evidence="15">
    <location>
        <begin position="23"/>
        <end position="418"/>
    </location>
</feature>
<evidence type="ECO:0000313" key="18">
    <source>
        <dbReference type="Proteomes" id="UP000292003"/>
    </source>
</evidence>
<name>A0A4Q7J3S7_9PSEU</name>
<keyword evidence="6 15" id="KW-0732">Signal</keyword>
<evidence type="ECO:0000313" key="17">
    <source>
        <dbReference type="EMBL" id="RZQ61627.1"/>
    </source>
</evidence>
<dbReference type="PRINTS" id="PR00765">
    <property type="entry name" value="CRBOXYPTASEA"/>
</dbReference>
<comment type="similarity">
    <text evidence="2 14">Belongs to the peptidase M14 family.</text>
</comment>
<dbReference type="Proteomes" id="UP000292003">
    <property type="component" value="Unassembled WGS sequence"/>
</dbReference>
<evidence type="ECO:0000256" key="11">
    <source>
        <dbReference type="ARBA" id="ARBA00055464"/>
    </source>
</evidence>
<feature type="signal peptide" evidence="15">
    <location>
        <begin position="1"/>
        <end position="22"/>
    </location>
</feature>
<evidence type="ECO:0000256" key="5">
    <source>
        <dbReference type="ARBA" id="ARBA00022723"/>
    </source>
</evidence>
<keyword evidence="8" id="KW-0862">Zinc</keyword>
<dbReference type="PANTHER" id="PTHR11705:SF143">
    <property type="entry name" value="SLL0236 PROTEIN"/>
    <property type="match status" value="1"/>
</dbReference>
<dbReference type="Gene3D" id="3.40.630.10">
    <property type="entry name" value="Zn peptidases"/>
    <property type="match status" value="1"/>
</dbReference>
<evidence type="ECO:0000256" key="2">
    <source>
        <dbReference type="ARBA" id="ARBA00005988"/>
    </source>
</evidence>
<reference evidence="17 18" key="1">
    <citation type="submission" date="2019-02" db="EMBL/GenBank/DDBJ databases">
        <title>Draft genome sequence of Amycolatopsis sp. 8-3EHSu isolated from roots of Suaeda maritima.</title>
        <authorList>
            <person name="Duangmal K."/>
            <person name="Chantavorakit T."/>
        </authorList>
    </citation>
    <scope>NUCLEOTIDE SEQUENCE [LARGE SCALE GENOMIC DNA]</scope>
    <source>
        <strain evidence="17 18">8-3EHSu</strain>
    </source>
</reference>
<dbReference type="InterPro" id="IPR000834">
    <property type="entry name" value="Peptidase_M14"/>
</dbReference>
<dbReference type="PROSITE" id="PS52035">
    <property type="entry name" value="PEPTIDASE_M14"/>
    <property type="match status" value="1"/>
</dbReference>
<evidence type="ECO:0000256" key="4">
    <source>
        <dbReference type="ARBA" id="ARBA00022670"/>
    </source>
</evidence>
<feature type="domain" description="Peptidase M14" evidence="16">
    <location>
        <begin position="119"/>
        <end position="417"/>
    </location>
</feature>
<dbReference type="InterPro" id="IPR057246">
    <property type="entry name" value="CARBOXYPEPT_ZN_1"/>
</dbReference>
<dbReference type="EC" id="3.4.17.18" evidence="12"/>
<evidence type="ECO:0000256" key="1">
    <source>
        <dbReference type="ARBA" id="ARBA00001947"/>
    </source>
</evidence>
<evidence type="ECO:0000256" key="13">
    <source>
        <dbReference type="ARBA" id="ARBA00074273"/>
    </source>
</evidence>
<keyword evidence="7" id="KW-0378">Hydrolase</keyword>
<evidence type="ECO:0000256" key="10">
    <source>
        <dbReference type="ARBA" id="ARBA00050859"/>
    </source>
</evidence>
<dbReference type="OrthoDB" id="5240362at2"/>
<keyword evidence="5" id="KW-0479">Metal-binding</keyword>
<organism evidence="17 18">
    <name type="scientific">Amycolatopsis suaedae</name>
    <dbReference type="NCBI Taxonomy" id="2510978"/>
    <lineage>
        <taxon>Bacteria</taxon>
        <taxon>Bacillati</taxon>
        <taxon>Actinomycetota</taxon>
        <taxon>Actinomycetes</taxon>
        <taxon>Pseudonocardiales</taxon>
        <taxon>Pseudonocardiaceae</taxon>
        <taxon>Amycolatopsis</taxon>
    </lineage>
</organism>
<comment type="cofactor">
    <cofactor evidence="1">
        <name>Zn(2+)</name>
        <dbReference type="ChEBI" id="CHEBI:29105"/>
    </cofactor>
</comment>
<evidence type="ECO:0000256" key="15">
    <source>
        <dbReference type="SAM" id="SignalP"/>
    </source>
</evidence>
<dbReference type="PROSITE" id="PS00133">
    <property type="entry name" value="CARBOXYPEPT_ZN_2"/>
    <property type="match status" value="1"/>
</dbReference>
<dbReference type="FunFam" id="3.40.630.10:FF:000084">
    <property type="entry name" value="Carboxypeptidase B2"/>
    <property type="match status" value="1"/>
</dbReference>
<comment type="catalytic activity">
    <reaction evidence="10">
        <text>Releases a C-terminal residue, which may be hydrophobic or positively charged.</text>
        <dbReference type="EC" id="3.4.17.18"/>
    </reaction>
</comment>
<dbReference type="Pfam" id="PF00246">
    <property type="entry name" value="Peptidase_M14"/>
    <property type="match status" value="1"/>
</dbReference>
<dbReference type="PROSITE" id="PS00132">
    <property type="entry name" value="CARBOXYPEPT_ZN_1"/>
    <property type="match status" value="1"/>
</dbReference>
<accession>A0A4Q7J3S7</accession>
<keyword evidence="4" id="KW-0645">Protease</keyword>
<dbReference type="RefSeq" id="WP_130477360.1">
    <property type="nucleotide sequence ID" value="NZ_SFCC01000011.1"/>
</dbReference>
<evidence type="ECO:0000259" key="16">
    <source>
        <dbReference type="PROSITE" id="PS52035"/>
    </source>
</evidence>
<keyword evidence="9" id="KW-0482">Metalloprotease</keyword>
<dbReference type="GO" id="GO:0008270">
    <property type="term" value="F:zinc ion binding"/>
    <property type="evidence" value="ECO:0007669"/>
    <property type="project" value="InterPro"/>
</dbReference>
<dbReference type="GO" id="GO:0005615">
    <property type="term" value="C:extracellular space"/>
    <property type="evidence" value="ECO:0007669"/>
    <property type="project" value="TreeGrafter"/>
</dbReference>
<evidence type="ECO:0000256" key="6">
    <source>
        <dbReference type="ARBA" id="ARBA00022729"/>
    </source>
</evidence>
<dbReference type="SMART" id="SM00631">
    <property type="entry name" value="Zn_pept"/>
    <property type="match status" value="1"/>
</dbReference>
<feature type="active site" description="Proton donor/acceptor" evidence="14">
    <location>
        <position position="382"/>
    </location>
</feature>
<evidence type="ECO:0000256" key="14">
    <source>
        <dbReference type="PROSITE-ProRule" id="PRU01379"/>
    </source>
</evidence>
<dbReference type="GO" id="GO:0004181">
    <property type="term" value="F:metallocarboxypeptidase activity"/>
    <property type="evidence" value="ECO:0007669"/>
    <property type="project" value="InterPro"/>
</dbReference>
<dbReference type="EMBL" id="SFCC01000011">
    <property type="protein sequence ID" value="RZQ61627.1"/>
    <property type="molecule type" value="Genomic_DNA"/>
</dbReference>
<dbReference type="AlphaFoldDB" id="A0A4Q7J3S7"/>
<protein>
    <recommendedName>
        <fullName evidence="13">Zinc carboxypeptidase</fullName>
        <ecNumber evidence="12">3.4.17.18</ecNumber>
    </recommendedName>
</protein>
<dbReference type="GO" id="GO:0006508">
    <property type="term" value="P:proteolysis"/>
    <property type="evidence" value="ECO:0007669"/>
    <property type="project" value="UniProtKB-KW"/>
</dbReference>